<dbReference type="EMBL" id="JAAVJH010000018">
    <property type="protein sequence ID" value="NJR80444.1"/>
    <property type="molecule type" value="Genomic_DNA"/>
</dbReference>
<dbReference type="InterPro" id="IPR006427">
    <property type="entry name" value="Portal_HK97"/>
</dbReference>
<name>A0ABX1CR77_9SPHN</name>
<comment type="caution">
    <text evidence="1">The sequence shown here is derived from an EMBL/GenBank/DDBJ whole genome shotgun (WGS) entry which is preliminary data.</text>
</comment>
<evidence type="ECO:0000313" key="1">
    <source>
        <dbReference type="EMBL" id="NJR80444.1"/>
    </source>
</evidence>
<reference evidence="1 2" key="1">
    <citation type="submission" date="2020-03" db="EMBL/GenBank/DDBJ databases">
        <authorList>
            <person name="Wang L."/>
            <person name="He N."/>
            <person name="Li Y."/>
            <person name="Fang Y."/>
            <person name="Zhang F."/>
        </authorList>
    </citation>
    <scope>NUCLEOTIDE SEQUENCE [LARGE SCALE GENOMIC DNA]</scope>
    <source>
        <strain evidence="1 2">36D10-4-7</strain>
    </source>
</reference>
<dbReference type="NCBIfam" id="TIGR01537">
    <property type="entry name" value="portal_HK97"/>
    <property type="match status" value="1"/>
</dbReference>
<dbReference type="Pfam" id="PF04860">
    <property type="entry name" value="Phage_portal"/>
    <property type="match status" value="1"/>
</dbReference>
<keyword evidence="2" id="KW-1185">Reference proteome</keyword>
<dbReference type="InterPro" id="IPR006944">
    <property type="entry name" value="Phage/GTA_portal"/>
</dbReference>
<dbReference type="Proteomes" id="UP000732399">
    <property type="component" value="Unassembled WGS sequence"/>
</dbReference>
<organism evidence="1 2">
    <name type="scientific">Sphingomonas corticis</name>
    <dbReference type="NCBI Taxonomy" id="2722791"/>
    <lineage>
        <taxon>Bacteria</taxon>
        <taxon>Pseudomonadati</taxon>
        <taxon>Pseudomonadota</taxon>
        <taxon>Alphaproteobacteria</taxon>
        <taxon>Sphingomonadales</taxon>
        <taxon>Sphingomonadaceae</taxon>
        <taxon>Sphingomonas</taxon>
    </lineage>
</organism>
<evidence type="ECO:0000313" key="2">
    <source>
        <dbReference type="Proteomes" id="UP000732399"/>
    </source>
</evidence>
<sequence>MNLWTKAVSLFRRVLSLTDPAGWSREGQSHAGEPVNAGSALALSSVWACVNLLAGTIASLPIVVYRSDGKGGRVVAKDHWAYRLLHDSPNADQTAVDFWEGAYASLELKGNAVADIERSADGKRVIALTPIAWDALTVTRDRDGTLVYRWADQTRRQDDVLHIRGFGGAPEGGLSTLAFARHAFGLATAIDRAAGQMFANGVRPSGLLKFDKWLTDDQARTAETRMQEKFVGTMNAGKPMVLEGGVTWQQLTINPEDAQMLQSRGFSVEECCRFFGVPPFMIGHNEKSSGYPTSLEQQVLTFQKFALRRRLKRAEQAMEKQLLTPADRAAGITIEYNLEGLLRGDSAARSAFYQSALNNGWMTINEVRALENMLPVPGGDVPRMQMQNVPITQANGQQVVS</sequence>
<protein>
    <submittedName>
        <fullName evidence="1">Phage portal protein</fullName>
    </submittedName>
</protein>
<dbReference type="RefSeq" id="WP_168135999.1">
    <property type="nucleotide sequence ID" value="NZ_JAAVJH010000018.1"/>
</dbReference>
<proteinExistence type="predicted"/>
<accession>A0ABX1CR77</accession>
<gene>
    <name evidence="1" type="ORF">HBH26_17845</name>
</gene>